<dbReference type="Proteomes" id="UP000324022">
    <property type="component" value="Unassembled WGS sequence"/>
</dbReference>
<proteinExistence type="predicted"/>
<gene>
    <name evidence="2" type="ORF">UTRI_02428</name>
</gene>
<protein>
    <submittedName>
        <fullName evidence="2">Uncharacterized protein</fullName>
    </submittedName>
</protein>
<dbReference type="InterPro" id="IPR053065">
    <property type="entry name" value="Archenteron_Induction-Rel"/>
</dbReference>
<evidence type="ECO:0000313" key="2">
    <source>
        <dbReference type="EMBL" id="SPO26152.1"/>
    </source>
</evidence>
<reference evidence="2 3" key="1">
    <citation type="submission" date="2018-03" db="EMBL/GenBank/DDBJ databases">
        <authorList>
            <person name="Guldener U."/>
        </authorList>
    </citation>
    <scope>NUCLEOTIDE SEQUENCE [LARGE SCALE GENOMIC DNA]</scope>
    <source>
        <strain evidence="2 3">NBRC100155</strain>
    </source>
</reference>
<feature type="chain" id="PRO_5022937737" evidence="1">
    <location>
        <begin position="23"/>
        <end position="313"/>
    </location>
</feature>
<dbReference type="EMBL" id="OOIN01000013">
    <property type="protein sequence ID" value="SPO26152.1"/>
    <property type="molecule type" value="Genomic_DNA"/>
</dbReference>
<accession>A0A5C3E6K6</accession>
<evidence type="ECO:0000313" key="3">
    <source>
        <dbReference type="Proteomes" id="UP000324022"/>
    </source>
</evidence>
<organism evidence="2 3">
    <name type="scientific">Ustilago trichophora</name>
    <dbReference type="NCBI Taxonomy" id="86804"/>
    <lineage>
        <taxon>Eukaryota</taxon>
        <taxon>Fungi</taxon>
        <taxon>Dikarya</taxon>
        <taxon>Basidiomycota</taxon>
        <taxon>Ustilaginomycotina</taxon>
        <taxon>Ustilaginomycetes</taxon>
        <taxon>Ustilaginales</taxon>
        <taxon>Ustilaginaceae</taxon>
        <taxon>Ustilago</taxon>
    </lineage>
</organism>
<keyword evidence="3" id="KW-1185">Reference proteome</keyword>
<sequence length="313" mass="33849">MVHISFLPLALAATTAIASASARTNLYLSPAHNLAAPISSNKVGQVDVDQRAMVERLFDGHRDDEQNRLLVLMHGAAHNDLIPSGVHATHNIDAAPISSSFDALFDSYMSSLSHTLKSSESAISHLTGTFLDGFSASIQWLNSKSDAASRSGPNRQLRSDDDATQDLSLQPLRFSGLQDTRSEEQGRAASIAFVVTDATTLLLRISRSCQAIFFPRPVGSFKRASTAVRPTLKKPSHLPKNLAGTCFTSASDLERPPTTARTWQAVKTSKGASPATDASASLPRCARVRRSTGPVRLVRRRTSVQSLCFWLRV</sequence>
<evidence type="ECO:0000256" key="1">
    <source>
        <dbReference type="SAM" id="SignalP"/>
    </source>
</evidence>
<name>A0A5C3E6K6_9BASI</name>
<dbReference type="AlphaFoldDB" id="A0A5C3E6K6"/>
<dbReference type="OrthoDB" id="5583277at2759"/>
<keyword evidence="1" id="KW-0732">Signal</keyword>
<dbReference type="GO" id="GO:0005783">
    <property type="term" value="C:endoplasmic reticulum"/>
    <property type="evidence" value="ECO:0007669"/>
    <property type="project" value="TreeGrafter"/>
</dbReference>
<feature type="signal peptide" evidence="1">
    <location>
        <begin position="1"/>
        <end position="22"/>
    </location>
</feature>
<dbReference type="PANTHER" id="PTHR36853">
    <property type="entry name" value="EXPRESSED PROTEIN"/>
    <property type="match status" value="1"/>
</dbReference>
<dbReference type="PANTHER" id="PTHR36853:SF1">
    <property type="entry name" value="DUF3844 DOMAIN-CONTAINING PROTEIN"/>
    <property type="match status" value="1"/>
</dbReference>